<dbReference type="InterPro" id="IPR013766">
    <property type="entry name" value="Thioredoxin_domain"/>
</dbReference>
<evidence type="ECO:0000259" key="3">
    <source>
        <dbReference type="PROSITE" id="PS51352"/>
    </source>
</evidence>
<accession>A0A1I5NMI6</accession>
<feature type="signal peptide" evidence="2">
    <location>
        <begin position="1"/>
        <end position="22"/>
    </location>
</feature>
<sequence length="493" mass="55698">MQNYCKFIALCLVGLLSQTAFSQKTKTADKDTTFSYYSKLAASAKEEDKTLLERKLYDLLKSEKEQDWLTAQQFFYQLKKNGISDSIAKADKIKFPKGQLVRNEEVRVVYDEPDAAKKEAAYLAWLKKFPPANFGTDRITYDYARNSLATAYAREGNVKKALEYANMVKTPVWKGEGWAGTANELAKKGYLAEAGILFQKALENSYKYMTTNKEDYGAQFAAIGYPGYCTSLADILYKEKKYEKALKYIRLAHDNSKGVRANINSTYADILIALGKDQEAFEMINETVKEGLATLDMKKNLKTLYAKVKGSNEGYEEYMESLNKILAAKVRKDLAKQIINVPAPQFTLKDLDGNTVSLKDFKGKTVVLDFWATWCGPCKKSFPAMKKAVEKFQADKDVKFLFVHTWEHGDKNASENARKFVSEKAYPFQVLMDLQDEKTGLNNVVDSFKVTGIPTKFVIDKEGNIRFKFTGFAGGDDAAVEEITAMIEMSEKK</sequence>
<dbReference type="InterPro" id="IPR050553">
    <property type="entry name" value="Thioredoxin_ResA/DsbE_sf"/>
</dbReference>
<dbReference type="InterPro" id="IPR011990">
    <property type="entry name" value="TPR-like_helical_dom_sf"/>
</dbReference>
<dbReference type="GO" id="GO:0006950">
    <property type="term" value="P:response to stress"/>
    <property type="evidence" value="ECO:0007669"/>
    <property type="project" value="UniProtKB-ARBA"/>
</dbReference>
<gene>
    <name evidence="4" type="ORF">SAMN04515674_10218</name>
</gene>
<dbReference type="InterPro" id="IPR000866">
    <property type="entry name" value="AhpC/TSA"/>
</dbReference>
<dbReference type="InterPro" id="IPR036249">
    <property type="entry name" value="Thioredoxin-like_sf"/>
</dbReference>
<dbReference type="OrthoDB" id="6399635at2"/>
<evidence type="ECO:0000313" key="5">
    <source>
        <dbReference type="Proteomes" id="UP000199306"/>
    </source>
</evidence>
<name>A0A1I5NMI6_9BACT</name>
<feature type="domain" description="Thioredoxin" evidence="3">
    <location>
        <begin position="337"/>
        <end position="492"/>
    </location>
</feature>
<dbReference type="AlphaFoldDB" id="A0A1I5NMI6"/>
<dbReference type="PROSITE" id="PS51352">
    <property type="entry name" value="THIOREDOXIN_2"/>
    <property type="match status" value="1"/>
</dbReference>
<dbReference type="PANTHER" id="PTHR42852:SF17">
    <property type="entry name" value="THIOREDOXIN-LIKE PROTEIN HI_1115"/>
    <property type="match status" value="1"/>
</dbReference>
<dbReference type="RefSeq" id="WP_092012096.1">
    <property type="nucleotide sequence ID" value="NZ_FOXH01000002.1"/>
</dbReference>
<dbReference type="SUPFAM" id="SSF48452">
    <property type="entry name" value="TPR-like"/>
    <property type="match status" value="1"/>
</dbReference>
<dbReference type="CDD" id="cd02966">
    <property type="entry name" value="TlpA_like_family"/>
    <property type="match status" value="1"/>
</dbReference>
<keyword evidence="5" id="KW-1185">Reference proteome</keyword>
<dbReference type="GO" id="GO:0016491">
    <property type="term" value="F:oxidoreductase activity"/>
    <property type="evidence" value="ECO:0007669"/>
    <property type="project" value="InterPro"/>
</dbReference>
<proteinExistence type="predicted"/>
<organism evidence="4 5">
    <name type="scientific">Pseudarcicella hirudinis</name>
    <dbReference type="NCBI Taxonomy" id="1079859"/>
    <lineage>
        <taxon>Bacteria</taxon>
        <taxon>Pseudomonadati</taxon>
        <taxon>Bacteroidota</taxon>
        <taxon>Cytophagia</taxon>
        <taxon>Cytophagales</taxon>
        <taxon>Flectobacillaceae</taxon>
        <taxon>Pseudarcicella</taxon>
    </lineage>
</organism>
<feature type="chain" id="PRO_5011487856" evidence="2">
    <location>
        <begin position="23"/>
        <end position="493"/>
    </location>
</feature>
<evidence type="ECO:0000313" key="4">
    <source>
        <dbReference type="EMBL" id="SFP22850.1"/>
    </source>
</evidence>
<dbReference type="Pfam" id="PF00578">
    <property type="entry name" value="AhpC-TSA"/>
    <property type="match status" value="1"/>
</dbReference>
<evidence type="ECO:0000256" key="1">
    <source>
        <dbReference type="ARBA" id="ARBA00023284"/>
    </source>
</evidence>
<dbReference type="EMBL" id="FOXH01000002">
    <property type="protein sequence ID" value="SFP22850.1"/>
    <property type="molecule type" value="Genomic_DNA"/>
</dbReference>
<evidence type="ECO:0000256" key="2">
    <source>
        <dbReference type="SAM" id="SignalP"/>
    </source>
</evidence>
<protein>
    <submittedName>
        <fullName evidence="4">Peroxiredoxin</fullName>
    </submittedName>
</protein>
<dbReference type="Gene3D" id="3.40.30.10">
    <property type="entry name" value="Glutaredoxin"/>
    <property type="match status" value="1"/>
</dbReference>
<dbReference type="Proteomes" id="UP000199306">
    <property type="component" value="Unassembled WGS sequence"/>
</dbReference>
<reference evidence="4 5" key="1">
    <citation type="submission" date="2016-10" db="EMBL/GenBank/DDBJ databases">
        <authorList>
            <person name="de Groot N.N."/>
        </authorList>
    </citation>
    <scope>NUCLEOTIDE SEQUENCE [LARGE SCALE GENOMIC DNA]</scope>
    <source>
        <strain evidence="5">E92,LMG 26720,CCM 7988</strain>
    </source>
</reference>
<dbReference type="GO" id="GO:0016209">
    <property type="term" value="F:antioxidant activity"/>
    <property type="evidence" value="ECO:0007669"/>
    <property type="project" value="InterPro"/>
</dbReference>
<keyword evidence="1" id="KW-0676">Redox-active center</keyword>
<dbReference type="Gene3D" id="1.25.40.10">
    <property type="entry name" value="Tetratricopeptide repeat domain"/>
    <property type="match status" value="1"/>
</dbReference>
<dbReference type="PROSITE" id="PS00194">
    <property type="entry name" value="THIOREDOXIN_1"/>
    <property type="match status" value="1"/>
</dbReference>
<dbReference type="InterPro" id="IPR017937">
    <property type="entry name" value="Thioredoxin_CS"/>
</dbReference>
<keyword evidence="2" id="KW-0732">Signal</keyword>
<dbReference type="PANTHER" id="PTHR42852">
    <property type="entry name" value="THIOL:DISULFIDE INTERCHANGE PROTEIN DSBE"/>
    <property type="match status" value="1"/>
</dbReference>
<dbReference type="STRING" id="1079859.SAMN04515674_10218"/>
<dbReference type="SUPFAM" id="SSF52833">
    <property type="entry name" value="Thioredoxin-like"/>
    <property type="match status" value="1"/>
</dbReference>